<keyword evidence="1" id="KW-0732">Signal</keyword>
<dbReference type="EMBL" id="CP001344">
    <property type="protein sequence ID" value="ACL43632.1"/>
    <property type="molecule type" value="Genomic_DNA"/>
</dbReference>
<reference evidence="2" key="1">
    <citation type="submission" date="2009-01" db="EMBL/GenBank/DDBJ databases">
        <title>Complete sequence of chromosome Cyanothece sp. PCC 7425.</title>
        <authorList>
            <consortium name="US DOE Joint Genome Institute"/>
            <person name="Lucas S."/>
            <person name="Copeland A."/>
            <person name="Lapidus A."/>
            <person name="Glavina del Rio T."/>
            <person name="Dalin E."/>
            <person name="Tice H."/>
            <person name="Bruce D."/>
            <person name="Goodwin L."/>
            <person name="Pitluck S."/>
            <person name="Sims D."/>
            <person name="Meineke L."/>
            <person name="Brettin T."/>
            <person name="Detter J.C."/>
            <person name="Han C."/>
            <person name="Larimer F."/>
            <person name="Land M."/>
            <person name="Hauser L."/>
            <person name="Kyrpides N."/>
            <person name="Ovchinnikova G."/>
            <person name="Liberton M."/>
            <person name="Stoeckel J."/>
            <person name="Banerjee A."/>
            <person name="Singh A."/>
            <person name="Page L."/>
            <person name="Sato H."/>
            <person name="Zhao L."/>
            <person name="Sherman L."/>
            <person name="Pakrasi H."/>
            <person name="Richardson P."/>
        </authorList>
    </citation>
    <scope>NUCLEOTIDE SEQUENCE</scope>
    <source>
        <strain evidence="2">PCC 7425</strain>
    </source>
</reference>
<evidence type="ECO:0008006" key="3">
    <source>
        <dbReference type="Google" id="ProtNLM"/>
    </source>
</evidence>
<accession>B8HML7</accession>
<dbReference type="AlphaFoldDB" id="B8HML7"/>
<dbReference type="STRING" id="395961.Cyan7425_1254"/>
<evidence type="ECO:0000313" key="2">
    <source>
        <dbReference type="EMBL" id="ACL43632.1"/>
    </source>
</evidence>
<proteinExistence type="predicted"/>
<feature type="chain" id="PRO_5002870913" description="Peptidase domain protein" evidence="1">
    <location>
        <begin position="31"/>
        <end position="187"/>
    </location>
</feature>
<feature type="signal peptide" evidence="1">
    <location>
        <begin position="1"/>
        <end position="30"/>
    </location>
</feature>
<dbReference type="KEGG" id="cyn:Cyan7425_1254"/>
<organism evidence="2">
    <name type="scientific">Cyanothece sp. (strain PCC 7425 / ATCC 29141)</name>
    <dbReference type="NCBI Taxonomy" id="395961"/>
    <lineage>
        <taxon>Bacteria</taxon>
        <taxon>Bacillati</taxon>
        <taxon>Cyanobacteriota</taxon>
        <taxon>Cyanophyceae</taxon>
        <taxon>Gomontiellales</taxon>
        <taxon>Cyanothecaceae</taxon>
        <taxon>Cyanothece</taxon>
    </lineage>
</organism>
<evidence type="ECO:0000256" key="1">
    <source>
        <dbReference type="SAM" id="SignalP"/>
    </source>
</evidence>
<dbReference type="OrthoDB" id="6194471at2"/>
<dbReference type="HOGENOM" id="CLU_1445437_0_0_3"/>
<gene>
    <name evidence="2" type="ordered locus">Cyan7425_1254</name>
</gene>
<sequence>MKKSLNFPRRSGIFLGLLLAGISIAPLASSQTKQQDIGSRGAPTTVSGGAITAVSIVRGTDATSTTSTSFVTLPGASTTITIPSGKRAIIMARFSAESVCFGASGYCSVRITANGTELSPVVGKDFAFDSTNNNNETSVSWESHSMDRSSRVLGSGTYIIRVQYATTDPSINFRLDDWSLIVEKVDI</sequence>
<name>B8HML7_CYAP4</name>
<protein>
    <recommendedName>
        <fullName evidence="3">Peptidase domain protein</fullName>
    </recommendedName>
</protein>